<reference evidence="1 2" key="1">
    <citation type="submission" date="2024-11" db="EMBL/GenBank/DDBJ databases">
        <title>A near-complete genome assembly of Cinchona calisaya.</title>
        <authorList>
            <person name="Lian D.C."/>
            <person name="Zhao X.W."/>
            <person name="Wei L."/>
        </authorList>
    </citation>
    <scope>NUCLEOTIDE SEQUENCE [LARGE SCALE GENOMIC DNA]</scope>
    <source>
        <tissue evidence="1">Nenye</tissue>
    </source>
</reference>
<proteinExistence type="predicted"/>
<gene>
    <name evidence="1" type="ORF">ACH5RR_005477</name>
</gene>
<comment type="caution">
    <text evidence="1">The sequence shown here is derived from an EMBL/GenBank/DDBJ whole genome shotgun (WGS) entry which is preliminary data.</text>
</comment>
<protein>
    <submittedName>
        <fullName evidence="1">Uncharacterized protein</fullName>
    </submittedName>
</protein>
<organism evidence="1 2">
    <name type="scientific">Cinchona calisaya</name>
    <dbReference type="NCBI Taxonomy" id="153742"/>
    <lineage>
        <taxon>Eukaryota</taxon>
        <taxon>Viridiplantae</taxon>
        <taxon>Streptophyta</taxon>
        <taxon>Embryophyta</taxon>
        <taxon>Tracheophyta</taxon>
        <taxon>Spermatophyta</taxon>
        <taxon>Magnoliopsida</taxon>
        <taxon>eudicotyledons</taxon>
        <taxon>Gunneridae</taxon>
        <taxon>Pentapetalae</taxon>
        <taxon>asterids</taxon>
        <taxon>lamiids</taxon>
        <taxon>Gentianales</taxon>
        <taxon>Rubiaceae</taxon>
        <taxon>Cinchonoideae</taxon>
        <taxon>Cinchoneae</taxon>
        <taxon>Cinchona</taxon>
    </lineage>
</organism>
<dbReference type="EMBL" id="JBJUIK010000003">
    <property type="protein sequence ID" value="KAL3531956.1"/>
    <property type="molecule type" value="Genomic_DNA"/>
</dbReference>
<dbReference type="Proteomes" id="UP001630127">
    <property type="component" value="Unassembled WGS sequence"/>
</dbReference>
<accession>A0ABD3ALB8</accession>
<sequence>MIGPAVIDEVNVVVAPLQIASNSHLQDKEATTHYLHSVIPHCNETTTVPRNVIARELTYEDAVCKLETHPLRVEIGTAIKATFGQATAVMISSSTRIVAAFFLFCQAVASGEVFNLQTTSL</sequence>
<name>A0ABD3ALB8_9GENT</name>
<evidence type="ECO:0000313" key="2">
    <source>
        <dbReference type="Proteomes" id="UP001630127"/>
    </source>
</evidence>
<keyword evidence="2" id="KW-1185">Reference proteome</keyword>
<dbReference type="AlphaFoldDB" id="A0ABD3ALB8"/>
<evidence type="ECO:0000313" key="1">
    <source>
        <dbReference type="EMBL" id="KAL3531956.1"/>
    </source>
</evidence>